<dbReference type="AlphaFoldDB" id="A0A814DE84"/>
<reference evidence="2" key="1">
    <citation type="submission" date="2021-02" db="EMBL/GenBank/DDBJ databases">
        <authorList>
            <person name="Nowell W R."/>
        </authorList>
    </citation>
    <scope>NUCLEOTIDE SEQUENCE</scope>
</reference>
<dbReference type="EMBL" id="CAJNOH010000228">
    <property type="protein sequence ID" value="CAF0955878.1"/>
    <property type="molecule type" value="Genomic_DNA"/>
</dbReference>
<evidence type="ECO:0000313" key="4">
    <source>
        <dbReference type="Proteomes" id="UP000663854"/>
    </source>
</evidence>
<evidence type="ECO:0000313" key="3">
    <source>
        <dbReference type="EMBL" id="CAF1001228.1"/>
    </source>
</evidence>
<proteinExistence type="predicted"/>
<feature type="signal peptide" evidence="1">
    <location>
        <begin position="1"/>
        <end position="18"/>
    </location>
</feature>
<feature type="chain" id="PRO_5036409962" evidence="1">
    <location>
        <begin position="19"/>
        <end position="88"/>
    </location>
</feature>
<organism evidence="2 4">
    <name type="scientific">Rotaria sordida</name>
    <dbReference type="NCBI Taxonomy" id="392033"/>
    <lineage>
        <taxon>Eukaryota</taxon>
        <taxon>Metazoa</taxon>
        <taxon>Spiralia</taxon>
        <taxon>Gnathifera</taxon>
        <taxon>Rotifera</taxon>
        <taxon>Eurotatoria</taxon>
        <taxon>Bdelloidea</taxon>
        <taxon>Philodinida</taxon>
        <taxon>Philodinidae</taxon>
        <taxon>Rotaria</taxon>
    </lineage>
</organism>
<accession>A0A814DE84</accession>
<protein>
    <submittedName>
        <fullName evidence="2">Uncharacterized protein</fullName>
    </submittedName>
</protein>
<keyword evidence="5" id="KW-1185">Reference proteome</keyword>
<comment type="caution">
    <text evidence="2">The sequence shown here is derived from an EMBL/GenBank/DDBJ whole genome shotgun (WGS) entry which is preliminary data.</text>
</comment>
<keyword evidence="1" id="KW-0732">Signal</keyword>
<name>A0A814DE84_9BILA</name>
<evidence type="ECO:0000313" key="5">
    <source>
        <dbReference type="Proteomes" id="UP000663870"/>
    </source>
</evidence>
<dbReference type="Proteomes" id="UP000663854">
    <property type="component" value="Unassembled WGS sequence"/>
</dbReference>
<evidence type="ECO:0000256" key="1">
    <source>
        <dbReference type="SAM" id="SignalP"/>
    </source>
</evidence>
<evidence type="ECO:0000313" key="2">
    <source>
        <dbReference type="EMBL" id="CAF0955878.1"/>
    </source>
</evidence>
<dbReference type="Proteomes" id="UP000663870">
    <property type="component" value="Unassembled WGS sequence"/>
</dbReference>
<gene>
    <name evidence="3" type="ORF">JXQ802_LOCUS14185</name>
    <name evidence="2" type="ORF">PYM288_LOCUS12367</name>
</gene>
<sequence length="88" mass="10385">MQWLKLLMIISLLQLGTSNPIYSSKYDETLPSNTQQMTNNRYENAFFCVSLPYHHPISDHIIETFAFQHSMNHRSKMTMPYDIENRSS</sequence>
<dbReference type="EMBL" id="CAJNOL010000314">
    <property type="protein sequence ID" value="CAF1001228.1"/>
    <property type="molecule type" value="Genomic_DNA"/>
</dbReference>